<sequence length="466" mass="47422">MTRRDWLKRLAKGAIALVAMRGRGLADPRDQGIGGTGVTPQTPEGTGQGNGSGPLGDRGIGGTGVIGTIRRFGSIYVNDLRIAYPDTVKVRIDGVPASPADLKLGQVVRTVAHSQDGGFATNAIDVTSEVVGPVEKIAKNKTMVVLGQKVSTASLRGSPSWRLGDQVAVSGLRRPDGTIIASLIEHRSAGMTKVAGPVSTGADGGIRIGGLRLAGVDPGLIGRRAVLEGQMAGETYDVRRGAAEATLFETRPSQLSLETYVEHAKGGSLRFGSGWDLAGGQGLTLPQGQGPQRAVISTRLDQNGQAVIESIRPLSRDGAGQERGGFNPHEGRPGENGRDFGGLRRSETMPGGHGGREGGASDPRDWGRAPNGTGRPGGFQRFDTGQTPHENGGFRPGSSMPHEPHGMGGSGEGFGGGFGHGGFDGHGGGQGGFGGPGGPAGGPGGMPGGIPGGMPGGMNDPGGFRR</sequence>
<organism evidence="3 4">
    <name type="scientific">Beijerinckia indica subsp. indica (strain ATCC 9039 / DSM 1715 / NCIMB 8712)</name>
    <dbReference type="NCBI Taxonomy" id="395963"/>
    <lineage>
        <taxon>Bacteria</taxon>
        <taxon>Pseudomonadati</taxon>
        <taxon>Pseudomonadota</taxon>
        <taxon>Alphaproteobacteria</taxon>
        <taxon>Hyphomicrobiales</taxon>
        <taxon>Beijerinckiaceae</taxon>
        <taxon>Beijerinckia</taxon>
    </lineage>
</organism>
<evidence type="ECO:0000313" key="4">
    <source>
        <dbReference type="Proteomes" id="UP000001695"/>
    </source>
</evidence>
<feature type="region of interest" description="Disordered" evidence="1">
    <location>
        <begin position="26"/>
        <end position="59"/>
    </location>
</feature>
<feature type="compositionally biased region" description="Gly residues" evidence="1">
    <location>
        <begin position="406"/>
        <end position="460"/>
    </location>
</feature>
<feature type="region of interest" description="Disordered" evidence="1">
    <location>
        <begin position="312"/>
        <end position="466"/>
    </location>
</feature>
<dbReference type="Proteomes" id="UP000001695">
    <property type="component" value="Chromosome"/>
</dbReference>
<evidence type="ECO:0000256" key="1">
    <source>
        <dbReference type="SAM" id="MobiDB-lite"/>
    </source>
</evidence>
<dbReference type="InterPro" id="IPR043724">
    <property type="entry name" value="DUF5666"/>
</dbReference>
<keyword evidence="4" id="KW-1185">Reference proteome</keyword>
<protein>
    <recommendedName>
        <fullName evidence="2">DUF5666 domain-containing protein</fullName>
    </recommendedName>
</protein>
<dbReference type="Pfam" id="PF18914">
    <property type="entry name" value="DUF5666"/>
    <property type="match status" value="1"/>
</dbReference>
<evidence type="ECO:0000313" key="3">
    <source>
        <dbReference type="EMBL" id="ACB94435.1"/>
    </source>
</evidence>
<accession>B2IH21</accession>
<feature type="domain" description="DUF5666" evidence="2">
    <location>
        <begin position="132"/>
        <end position="185"/>
    </location>
</feature>
<evidence type="ECO:0000259" key="2">
    <source>
        <dbReference type="Pfam" id="PF18914"/>
    </source>
</evidence>
<feature type="compositionally biased region" description="Gly residues" evidence="1">
    <location>
        <begin position="46"/>
        <end position="59"/>
    </location>
</feature>
<dbReference type="KEGG" id="bid:Bind_0785"/>
<dbReference type="EMBL" id="CP001016">
    <property type="protein sequence ID" value="ACB94435.1"/>
    <property type="molecule type" value="Genomic_DNA"/>
</dbReference>
<gene>
    <name evidence="3" type="ordered locus">Bind_0785</name>
</gene>
<reference evidence="4" key="1">
    <citation type="submission" date="2008-03" db="EMBL/GenBank/DDBJ databases">
        <title>Complete sequence of chromosome of Beijerinckia indica subsp. indica ATCC 9039.</title>
        <authorList>
            <consortium name="US DOE Joint Genome Institute"/>
            <person name="Copeland A."/>
            <person name="Lucas S."/>
            <person name="Lapidus A."/>
            <person name="Glavina del Rio T."/>
            <person name="Dalin E."/>
            <person name="Tice H."/>
            <person name="Bruce D."/>
            <person name="Goodwin L."/>
            <person name="Pitluck S."/>
            <person name="LaButti K."/>
            <person name="Schmutz J."/>
            <person name="Larimer F."/>
            <person name="Land M."/>
            <person name="Hauser L."/>
            <person name="Kyrpides N."/>
            <person name="Mikhailova N."/>
            <person name="Dunfield P.F."/>
            <person name="Dedysh S.N."/>
            <person name="Liesack W."/>
            <person name="Saw J.H."/>
            <person name="Alam M."/>
            <person name="Chen Y."/>
            <person name="Murrell J.C."/>
            <person name="Richardson P."/>
        </authorList>
    </citation>
    <scope>NUCLEOTIDE SEQUENCE [LARGE SCALE GENOMIC DNA]</scope>
    <source>
        <strain evidence="4">ATCC 9039 / DSM 1715 / NCIMB 8712</strain>
    </source>
</reference>
<dbReference type="AlphaFoldDB" id="B2IH21"/>
<dbReference type="HOGENOM" id="CLU_053510_0_0_5"/>
<reference evidence="3 4" key="2">
    <citation type="journal article" date="2010" name="J. Bacteriol.">
        <title>Complete genome sequence of Beijerinckia indica subsp. indica.</title>
        <authorList>
            <person name="Tamas I."/>
            <person name="Dedysh S.N."/>
            <person name="Liesack W."/>
            <person name="Stott M.B."/>
            <person name="Alam M."/>
            <person name="Murrell J.C."/>
            <person name="Dunfield P.F."/>
        </authorList>
    </citation>
    <scope>NUCLEOTIDE SEQUENCE [LARGE SCALE GENOMIC DNA]</scope>
    <source>
        <strain evidence="4">ATCC 9039 / DSM 1715 / NCIMB 8712</strain>
    </source>
</reference>
<name>B2IH21_BEII9</name>
<feature type="compositionally biased region" description="Basic and acidic residues" evidence="1">
    <location>
        <begin position="329"/>
        <end position="347"/>
    </location>
</feature>
<dbReference type="eggNOG" id="ENOG502ZC7N">
    <property type="taxonomic scope" value="Bacteria"/>
</dbReference>
<dbReference type="STRING" id="395963.Bind_0785"/>
<proteinExistence type="predicted"/>